<organism evidence="2 3">
    <name type="scientific">Cohnella cholangitidis</name>
    <dbReference type="NCBI Taxonomy" id="2598458"/>
    <lineage>
        <taxon>Bacteria</taxon>
        <taxon>Bacillati</taxon>
        <taxon>Bacillota</taxon>
        <taxon>Bacilli</taxon>
        <taxon>Bacillales</taxon>
        <taxon>Paenibacillaceae</taxon>
        <taxon>Cohnella</taxon>
    </lineage>
</organism>
<keyword evidence="1" id="KW-1133">Transmembrane helix</keyword>
<evidence type="ECO:0000256" key="1">
    <source>
        <dbReference type="SAM" id="Phobius"/>
    </source>
</evidence>
<keyword evidence="3" id="KW-1185">Reference proteome</keyword>
<name>A0A7G5BYT7_9BACL</name>
<keyword evidence="1" id="KW-0472">Membrane</keyword>
<gene>
    <name evidence="2" type="ORF">FPL14_13645</name>
</gene>
<accession>A0A7G5BYT7</accession>
<dbReference type="RefSeq" id="WP_182303522.1">
    <property type="nucleotide sequence ID" value="NZ_CP041969.1"/>
</dbReference>
<dbReference type="KEGG" id="cchl:FPL14_13645"/>
<sequence length="164" mass="17057">MNSSDLTAVIIIFAVVLGIPAIVFYVLGASRKKNMNNLYHLYYNITTAQGVESLDRISELTGQSVRNVTQDISYMIASGKMSDATLDVANRLVKLSGRSGAGHSSSGSPSIATRNQIIVNGPAGPASSVATQPIICTGCGSSSGVVPGESKECEFCGNVLFIPA</sequence>
<proteinExistence type="predicted"/>
<feature type="transmembrane region" description="Helical" evidence="1">
    <location>
        <begin position="6"/>
        <end position="27"/>
    </location>
</feature>
<keyword evidence="1" id="KW-0812">Transmembrane</keyword>
<evidence type="ECO:0000313" key="3">
    <source>
        <dbReference type="Proteomes" id="UP000515679"/>
    </source>
</evidence>
<dbReference type="AlphaFoldDB" id="A0A7G5BYT7"/>
<protein>
    <submittedName>
        <fullName evidence="2">Uncharacterized protein</fullName>
    </submittedName>
</protein>
<evidence type="ECO:0000313" key="2">
    <source>
        <dbReference type="EMBL" id="QMV42121.1"/>
    </source>
</evidence>
<dbReference type="EMBL" id="CP041969">
    <property type="protein sequence ID" value="QMV42121.1"/>
    <property type="molecule type" value="Genomic_DNA"/>
</dbReference>
<dbReference type="Proteomes" id="UP000515679">
    <property type="component" value="Chromosome"/>
</dbReference>
<reference evidence="2 3" key="1">
    <citation type="submission" date="2019-07" db="EMBL/GenBank/DDBJ databases">
        <authorList>
            <person name="Kim J.K."/>
            <person name="Cheong H.-M."/>
            <person name="Choi Y."/>
            <person name="Hwang K.J."/>
            <person name="Lee S."/>
            <person name="Choi C."/>
        </authorList>
    </citation>
    <scope>NUCLEOTIDE SEQUENCE [LARGE SCALE GENOMIC DNA]</scope>
    <source>
        <strain evidence="2 3">KS 22</strain>
    </source>
</reference>